<dbReference type="InterPro" id="IPR012373">
    <property type="entry name" value="Ferrdict_sens_TM"/>
</dbReference>
<dbReference type="PANTHER" id="PTHR30273:SF2">
    <property type="entry name" value="PROTEIN FECR"/>
    <property type="match status" value="1"/>
</dbReference>
<evidence type="ECO:0000259" key="2">
    <source>
        <dbReference type="Pfam" id="PF16220"/>
    </source>
</evidence>
<feature type="domain" description="FecR N-terminal" evidence="2">
    <location>
        <begin position="26"/>
        <end position="66"/>
    </location>
</feature>
<dbReference type="Proteomes" id="UP001596542">
    <property type="component" value="Unassembled WGS sequence"/>
</dbReference>
<dbReference type="PANTHER" id="PTHR30273">
    <property type="entry name" value="PERIPLASMIC SIGNAL SENSOR AND SIGMA FACTOR ACTIVATOR FECR-RELATED"/>
    <property type="match status" value="1"/>
</dbReference>
<dbReference type="InterPro" id="IPR032623">
    <property type="entry name" value="FecR_N"/>
</dbReference>
<proteinExistence type="predicted"/>
<name>A0ABW2IBT1_9BURK</name>
<evidence type="ECO:0000259" key="1">
    <source>
        <dbReference type="Pfam" id="PF04773"/>
    </source>
</evidence>
<gene>
    <name evidence="3" type="ORF">ACFQPC_09865</name>
</gene>
<reference evidence="4" key="1">
    <citation type="journal article" date="2019" name="Int. J. Syst. Evol. Microbiol.">
        <title>The Global Catalogue of Microorganisms (GCM) 10K type strain sequencing project: providing services to taxonomists for standard genome sequencing and annotation.</title>
        <authorList>
            <consortium name="The Broad Institute Genomics Platform"/>
            <consortium name="The Broad Institute Genome Sequencing Center for Infectious Disease"/>
            <person name="Wu L."/>
            <person name="Ma J."/>
        </authorList>
    </citation>
    <scope>NUCLEOTIDE SEQUENCE [LARGE SCALE GENOMIC DNA]</scope>
    <source>
        <strain evidence="4">KACC 12508</strain>
    </source>
</reference>
<dbReference type="RefSeq" id="WP_382271681.1">
    <property type="nucleotide sequence ID" value="NZ_JBHTBU010000001.1"/>
</dbReference>
<accession>A0ABW2IBT1</accession>
<evidence type="ECO:0000313" key="3">
    <source>
        <dbReference type="EMBL" id="MFC7288341.1"/>
    </source>
</evidence>
<dbReference type="EMBL" id="JBHTBU010000001">
    <property type="protein sequence ID" value="MFC7288341.1"/>
    <property type="molecule type" value="Genomic_DNA"/>
</dbReference>
<keyword evidence="4" id="KW-1185">Reference proteome</keyword>
<dbReference type="Pfam" id="PF16220">
    <property type="entry name" value="DUF4880"/>
    <property type="match status" value="1"/>
</dbReference>
<feature type="domain" description="FecR protein" evidence="1">
    <location>
        <begin position="122"/>
        <end position="217"/>
    </location>
</feature>
<protein>
    <submittedName>
        <fullName evidence="3">FecR domain-containing protein</fullName>
    </submittedName>
</protein>
<sequence length="333" mass="36821">MRTATSNQSGRVYADGQLIDMDIAMQAAEWLTTLMSGQVTSAEKNAWTNWRQSHPDHERAWKHIEKVSGNFQGLDSTASRQVLTQRPMTRRKGLKMLLWLSGTGVIGWTGMRTESARTMLADISTGVGQRRELTLADGSQLHLNSSSAVNIRYSNTQRLLQLVKGELFVATAQEAEQAYRPFLVETNHGQALALGTRYSVRQDGQFTTVAVQQGMVKITPRSGSASVIINAGQSATMDAERADAAQSVSANAWGWMRGQILADGMPLRDFLNELSRYRHGFLGCDDAIADLRISGVFPLDDTEAVLLSIANSLPVRIRFRTRYWVQVEAAQES</sequence>
<organism evidence="3 4">
    <name type="scientific">Herminiimonas glaciei</name>
    <dbReference type="NCBI Taxonomy" id="523788"/>
    <lineage>
        <taxon>Bacteria</taxon>
        <taxon>Pseudomonadati</taxon>
        <taxon>Pseudomonadota</taxon>
        <taxon>Betaproteobacteria</taxon>
        <taxon>Burkholderiales</taxon>
        <taxon>Oxalobacteraceae</taxon>
        <taxon>Herminiimonas</taxon>
    </lineage>
</organism>
<dbReference type="Gene3D" id="2.60.120.1440">
    <property type="match status" value="1"/>
</dbReference>
<dbReference type="Pfam" id="PF04773">
    <property type="entry name" value="FecR"/>
    <property type="match status" value="1"/>
</dbReference>
<dbReference type="PIRSF" id="PIRSF018266">
    <property type="entry name" value="FecR"/>
    <property type="match status" value="1"/>
</dbReference>
<evidence type="ECO:0000313" key="4">
    <source>
        <dbReference type="Proteomes" id="UP001596542"/>
    </source>
</evidence>
<dbReference type="InterPro" id="IPR006860">
    <property type="entry name" value="FecR"/>
</dbReference>
<comment type="caution">
    <text evidence="3">The sequence shown here is derived from an EMBL/GenBank/DDBJ whole genome shotgun (WGS) entry which is preliminary data.</text>
</comment>